<gene>
    <name evidence="1" type="ORF">C8N40_102319</name>
</gene>
<dbReference type="RefSeq" id="WP_108210727.1">
    <property type="nucleotide sequence ID" value="NZ_QBKI01000002.1"/>
</dbReference>
<reference evidence="1 2" key="1">
    <citation type="submission" date="2018-04" db="EMBL/GenBank/DDBJ databases">
        <title>Genomic Encyclopedia of Archaeal and Bacterial Type Strains, Phase II (KMG-II): from individual species to whole genera.</title>
        <authorList>
            <person name="Goeker M."/>
        </authorList>
    </citation>
    <scope>NUCLEOTIDE SEQUENCE [LARGE SCALE GENOMIC DNA]</scope>
    <source>
        <strain evidence="1 2">DSM 100162</strain>
    </source>
</reference>
<protein>
    <recommendedName>
        <fullName evidence="3">SpoIIAA-like protein</fullName>
    </recommendedName>
</protein>
<evidence type="ECO:0000313" key="2">
    <source>
        <dbReference type="Proteomes" id="UP000244225"/>
    </source>
</evidence>
<dbReference type="EMBL" id="QBKI01000002">
    <property type="protein sequence ID" value="PTX21343.1"/>
    <property type="molecule type" value="Genomic_DNA"/>
</dbReference>
<sequence>MEAKQERNIIVVKETELCTISVDLTLSIIKAYCKQHMEGEEMRQNLLALLDLIHVFKPKYILGNVRALHYLDLQDSNWFWQKIVMSLRGSSVVKWARIEDPHSMVELSTMQIRLRLEEEGIAKSELQFDAFPDEESALHWLLQE</sequence>
<comment type="caution">
    <text evidence="1">The sequence shown here is derived from an EMBL/GenBank/DDBJ whole genome shotgun (WGS) entry which is preliminary data.</text>
</comment>
<evidence type="ECO:0008006" key="3">
    <source>
        <dbReference type="Google" id="ProtNLM"/>
    </source>
</evidence>
<accession>A0A2T5YPV9</accession>
<dbReference type="Proteomes" id="UP000244225">
    <property type="component" value="Unassembled WGS sequence"/>
</dbReference>
<organism evidence="1 2">
    <name type="scientific">Pontibacter mucosus</name>
    <dbReference type="NCBI Taxonomy" id="1649266"/>
    <lineage>
        <taxon>Bacteria</taxon>
        <taxon>Pseudomonadati</taxon>
        <taxon>Bacteroidota</taxon>
        <taxon>Cytophagia</taxon>
        <taxon>Cytophagales</taxon>
        <taxon>Hymenobacteraceae</taxon>
        <taxon>Pontibacter</taxon>
    </lineage>
</organism>
<keyword evidence="2" id="KW-1185">Reference proteome</keyword>
<dbReference type="AlphaFoldDB" id="A0A2T5YPV9"/>
<dbReference type="OrthoDB" id="853121at2"/>
<evidence type="ECO:0000313" key="1">
    <source>
        <dbReference type="EMBL" id="PTX21343.1"/>
    </source>
</evidence>
<proteinExistence type="predicted"/>
<name>A0A2T5YPV9_9BACT</name>